<evidence type="ECO:0000256" key="8">
    <source>
        <dbReference type="ARBA" id="ARBA00022975"/>
    </source>
</evidence>
<dbReference type="PANTHER" id="PTHR43137:SF1">
    <property type="entry name" value="DIHYDROOROTASE"/>
    <property type="match status" value="1"/>
</dbReference>
<dbReference type="Pfam" id="PF01979">
    <property type="entry name" value="Amidohydro_1"/>
    <property type="match status" value="1"/>
</dbReference>
<name>A0ABY4E3G3_9NEIS</name>
<evidence type="ECO:0000256" key="1">
    <source>
        <dbReference type="ARBA" id="ARBA00002368"/>
    </source>
</evidence>
<dbReference type="RefSeq" id="WP_058355806.1">
    <property type="nucleotide sequence ID" value="NZ_CABKVG010000008.1"/>
</dbReference>
<sequence>MTERLTLIQPDDFHVHFRSGAALQAVVPHTAKQMARALVMPNLKPPVTQVAQALAYRDEILAAVPQGVAFTPLMSLYLTDNTDVATVAAAKTAGIVAFKLYPAGATTNSDSGVTDLFKLLPVLEAMAEHGLLLLVHGEVTHSHIDIFDREAVFIDEVLLPIMAKVPSLKIVFEHITTSEAAKLVQESGENLVATVTPQHLLHNRNDMLVGGVRPHLYCLPILKRRTHQEALLAAVSGAQAHKFFLGTDSAPHEQGTKECACGCAGVFSALTAMELYAEAFESVHALDKLEAFASQNGARFYGLPENSRKIVLEKREQAVPEYVDYVTGRLIPMRAGETLAWTFAGFAN</sequence>
<dbReference type="CDD" id="cd01294">
    <property type="entry name" value="DHOase"/>
    <property type="match status" value="1"/>
</dbReference>
<feature type="modified residue" description="N6-carboxylysine" evidence="9">
    <location>
        <position position="99"/>
    </location>
</feature>
<evidence type="ECO:0000256" key="5">
    <source>
        <dbReference type="ARBA" id="ARBA00022723"/>
    </source>
</evidence>
<comment type="catalytic activity">
    <reaction evidence="9 10">
        <text>(S)-dihydroorotate + H2O = N-carbamoyl-L-aspartate + H(+)</text>
        <dbReference type="Rhea" id="RHEA:24296"/>
        <dbReference type="ChEBI" id="CHEBI:15377"/>
        <dbReference type="ChEBI" id="CHEBI:15378"/>
        <dbReference type="ChEBI" id="CHEBI:30864"/>
        <dbReference type="ChEBI" id="CHEBI:32814"/>
        <dbReference type="EC" id="3.5.2.3"/>
    </reaction>
</comment>
<dbReference type="PIRSF" id="PIRSF001237">
    <property type="entry name" value="DHOdimr"/>
    <property type="match status" value="1"/>
</dbReference>
<evidence type="ECO:0000256" key="3">
    <source>
        <dbReference type="ARBA" id="ARBA00005631"/>
    </source>
</evidence>
<dbReference type="GO" id="GO:0004151">
    <property type="term" value="F:dihydroorotase activity"/>
    <property type="evidence" value="ECO:0007669"/>
    <property type="project" value="UniProtKB-EC"/>
</dbReference>
<comment type="function">
    <text evidence="1 9">Catalyzes the reversible cyclization of carbamoyl aspartate to dihydroorotate.</text>
</comment>
<dbReference type="PANTHER" id="PTHR43137">
    <property type="entry name" value="DIHYDROOROTASE"/>
    <property type="match status" value="1"/>
</dbReference>
<comment type="cofactor">
    <cofactor evidence="9 10">
        <name>Zn(2+)</name>
        <dbReference type="ChEBI" id="CHEBI:29105"/>
    </cofactor>
    <text evidence="9 10">Binds 2 Zn(2+) ions per subunit.</text>
</comment>
<dbReference type="InterPro" id="IPR004721">
    <property type="entry name" value="DHOdimr"/>
</dbReference>
<keyword evidence="5 9" id="KW-0479">Metal-binding</keyword>
<evidence type="ECO:0000256" key="6">
    <source>
        <dbReference type="ARBA" id="ARBA00022801"/>
    </source>
</evidence>
<evidence type="ECO:0000259" key="11">
    <source>
        <dbReference type="Pfam" id="PF01979"/>
    </source>
</evidence>
<comment type="similarity">
    <text evidence="3 9 10">Belongs to the metallo-dependent hydrolases superfamily. DHOase family. Class II DHOase subfamily.</text>
</comment>
<dbReference type="Proteomes" id="UP000832011">
    <property type="component" value="Chromosome"/>
</dbReference>
<dbReference type="Gene3D" id="3.20.20.140">
    <property type="entry name" value="Metal-dependent hydrolases"/>
    <property type="match status" value="1"/>
</dbReference>
<feature type="binding site" evidence="9">
    <location>
        <position position="14"/>
    </location>
    <ligand>
        <name>Zn(2+)</name>
        <dbReference type="ChEBI" id="CHEBI:29105"/>
        <label>1</label>
    </ligand>
</feature>
<feature type="binding site" evidence="9">
    <location>
        <begin position="16"/>
        <end position="18"/>
    </location>
    <ligand>
        <name>substrate</name>
    </ligand>
</feature>
<evidence type="ECO:0000256" key="9">
    <source>
        <dbReference type="HAMAP-Rule" id="MF_00219"/>
    </source>
</evidence>
<dbReference type="NCBIfam" id="TIGR00856">
    <property type="entry name" value="pyrC_dimer"/>
    <property type="match status" value="1"/>
</dbReference>
<feature type="binding site" evidence="9">
    <location>
        <position position="136"/>
    </location>
    <ligand>
        <name>substrate</name>
    </ligand>
</feature>
<feature type="binding site" description="via carbamate group" evidence="9">
    <location>
        <position position="99"/>
    </location>
    <ligand>
        <name>Zn(2+)</name>
        <dbReference type="ChEBI" id="CHEBI:29105"/>
        <label>1</label>
    </ligand>
</feature>
<feature type="binding site" evidence="9">
    <location>
        <position position="42"/>
    </location>
    <ligand>
        <name>substrate</name>
    </ligand>
</feature>
<dbReference type="PROSITE" id="PS00482">
    <property type="entry name" value="DIHYDROOROTASE_1"/>
    <property type="match status" value="1"/>
</dbReference>
<keyword evidence="7 9" id="KW-0862">Zinc</keyword>
<dbReference type="InterPro" id="IPR006680">
    <property type="entry name" value="Amidohydro-rel"/>
</dbReference>
<evidence type="ECO:0000313" key="12">
    <source>
        <dbReference type="EMBL" id="UOO90307.1"/>
    </source>
</evidence>
<dbReference type="SUPFAM" id="SSF51556">
    <property type="entry name" value="Metallo-dependent hydrolases"/>
    <property type="match status" value="1"/>
</dbReference>
<evidence type="ECO:0000256" key="10">
    <source>
        <dbReference type="RuleBase" id="RU003440"/>
    </source>
</evidence>
<evidence type="ECO:0000256" key="2">
    <source>
        <dbReference type="ARBA" id="ARBA00004880"/>
    </source>
</evidence>
<gene>
    <name evidence="9 12" type="primary">pyrC</name>
    <name evidence="12" type="ORF">LVJ82_04820</name>
</gene>
<proteinExistence type="inferred from homology"/>
<feature type="binding site" evidence="9">
    <location>
        <position position="16"/>
    </location>
    <ligand>
        <name>Zn(2+)</name>
        <dbReference type="ChEBI" id="CHEBI:29105"/>
        <label>1</label>
    </ligand>
</feature>
<feature type="binding site" evidence="9">
    <location>
        <position position="252"/>
    </location>
    <ligand>
        <name>substrate</name>
    </ligand>
</feature>
<protein>
    <recommendedName>
        <fullName evidence="4 9">Dihydroorotase</fullName>
        <shortName evidence="9">DHOase</shortName>
        <ecNumber evidence="4 9">3.5.2.3</ecNumber>
    </recommendedName>
</protein>
<feature type="domain" description="Amidohydrolase-related" evidence="11">
    <location>
        <begin position="12"/>
        <end position="306"/>
    </location>
</feature>
<evidence type="ECO:0000256" key="7">
    <source>
        <dbReference type="ARBA" id="ARBA00022833"/>
    </source>
</evidence>
<comment type="subunit">
    <text evidence="9">Homodimer.</text>
</comment>
<keyword evidence="13" id="KW-1185">Reference proteome</keyword>
<feature type="binding site" evidence="9">
    <location>
        <position position="136"/>
    </location>
    <ligand>
        <name>Zn(2+)</name>
        <dbReference type="ChEBI" id="CHEBI:29105"/>
        <label>2</label>
    </ligand>
</feature>
<reference evidence="12 13" key="1">
    <citation type="journal article" date="2022" name="Res Sq">
        <title>Evolution of multicellular longitudinally dividing oral cavity symbionts (Neisseriaceae).</title>
        <authorList>
            <person name="Nyongesa S."/>
            <person name="Weber P."/>
            <person name="Bernet E."/>
            <person name="Pullido F."/>
            <person name="Nieckarz M."/>
            <person name="Delaby M."/>
            <person name="Nieves C."/>
            <person name="Viehboeck T."/>
            <person name="Krause N."/>
            <person name="Rivera-Millot A."/>
            <person name="Nakamura A."/>
            <person name="Vischer N."/>
            <person name="VanNieuwenhze M."/>
            <person name="Brun Y."/>
            <person name="Cava F."/>
            <person name="Bulgheresi S."/>
            <person name="Veyrier F."/>
        </authorList>
    </citation>
    <scope>NUCLEOTIDE SEQUENCE [LARGE SCALE GENOMIC DNA]</scope>
    <source>
        <strain evidence="12 13">SN4</strain>
    </source>
</reference>
<comment type="pathway">
    <text evidence="2 9 10">Pyrimidine metabolism; UMP biosynthesis via de novo pathway; (S)-dihydroorotate from bicarbonate: step 3/3.</text>
</comment>
<organism evidence="12 13">
    <name type="scientific">Vitreoscilla massiliensis</name>
    <dbReference type="NCBI Taxonomy" id="1689272"/>
    <lineage>
        <taxon>Bacteria</taxon>
        <taxon>Pseudomonadati</taxon>
        <taxon>Pseudomonadota</taxon>
        <taxon>Betaproteobacteria</taxon>
        <taxon>Neisseriales</taxon>
        <taxon>Neisseriaceae</taxon>
        <taxon>Vitreoscilla</taxon>
    </lineage>
</organism>
<dbReference type="InterPro" id="IPR002195">
    <property type="entry name" value="Dihydroorotase_CS"/>
</dbReference>
<feature type="active site" evidence="9">
    <location>
        <position position="248"/>
    </location>
</feature>
<evidence type="ECO:0000256" key="4">
    <source>
        <dbReference type="ARBA" id="ARBA00012860"/>
    </source>
</evidence>
<feature type="binding site" evidence="9">
    <location>
        <position position="219"/>
    </location>
    <ligand>
        <name>substrate</name>
    </ligand>
</feature>
<keyword evidence="8 9" id="KW-0665">Pyrimidine biosynthesis</keyword>
<dbReference type="HAMAP" id="MF_00219">
    <property type="entry name" value="PyrC_classII"/>
    <property type="match status" value="1"/>
</dbReference>
<feature type="binding site" evidence="9">
    <location>
        <position position="264"/>
    </location>
    <ligand>
        <name>substrate</name>
    </ligand>
</feature>
<keyword evidence="6 9" id="KW-0378">Hydrolase</keyword>
<dbReference type="EC" id="3.5.2.3" evidence="4 9"/>
<feature type="binding site" evidence="9">
    <location>
        <position position="248"/>
    </location>
    <ligand>
        <name>Zn(2+)</name>
        <dbReference type="ChEBI" id="CHEBI:29105"/>
        <label>1</label>
    </ligand>
</feature>
<accession>A0ABY4E3G3</accession>
<feature type="binding site" evidence="9">
    <location>
        <position position="174"/>
    </location>
    <ligand>
        <name>Zn(2+)</name>
        <dbReference type="ChEBI" id="CHEBI:29105"/>
        <label>2</label>
    </ligand>
</feature>
<evidence type="ECO:0000313" key="13">
    <source>
        <dbReference type="Proteomes" id="UP000832011"/>
    </source>
</evidence>
<dbReference type="PROSITE" id="PS00483">
    <property type="entry name" value="DIHYDROOROTASE_2"/>
    <property type="match status" value="1"/>
</dbReference>
<feature type="binding site" description="via carbamate group" evidence="9">
    <location>
        <position position="99"/>
    </location>
    <ligand>
        <name>Zn(2+)</name>
        <dbReference type="ChEBI" id="CHEBI:29105"/>
        <label>2</label>
    </ligand>
</feature>
<dbReference type="EMBL" id="CP091511">
    <property type="protein sequence ID" value="UOO90307.1"/>
    <property type="molecule type" value="Genomic_DNA"/>
</dbReference>
<dbReference type="InterPro" id="IPR032466">
    <property type="entry name" value="Metal_Hydrolase"/>
</dbReference>